<protein>
    <submittedName>
        <fullName evidence="1">Uncharacterized protein</fullName>
    </submittedName>
</protein>
<dbReference type="Proteomes" id="UP000325440">
    <property type="component" value="Unassembled WGS sequence"/>
</dbReference>
<evidence type="ECO:0000313" key="1">
    <source>
        <dbReference type="EMBL" id="VVC39619.1"/>
    </source>
</evidence>
<sequence>MLLLSVFTARAQSSVYRPTDRTVFDFARALSPCAPVRPRSVVVGIRKTPDAMRADHRKYGTARVPLRYRVCKLAVPDVRTELVDGRYRGNRGPVTQSLWLRNPTAVITSLTRRN</sequence>
<accession>A0A5E4N7P1</accession>
<evidence type="ECO:0000313" key="2">
    <source>
        <dbReference type="Proteomes" id="UP000325440"/>
    </source>
</evidence>
<reference evidence="1 2" key="1">
    <citation type="submission" date="2019-08" db="EMBL/GenBank/DDBJ databases">
        <authorList>
            <person name="Alioto T."/>
            <person name="Alioto T."/>
            <person name="Gomez Garrido J."/>
        </authorList>
    </citation>
    <scope>NUCLEOTIDE SEQUENCE [LARGE SCALE GENOMIC DNA]</scope>
</reference>
<dbReference type="AlphaFoldDB" id="A0A5E4N7P1"/>
<organism evidence="1 2">
    <name type="scientific">Cinara cedri</name>
    <dbReference type="NCBI Taxonomy" id="506608"/>
    <lineage>
        <taxon>Eukaryota</taxon>
        <taxon>Metazoa</taxon>
        <taxon>Ecdysozoa</taxon>
        <taxon>Arthropoda</taxon>
        <taxon>Hexapoda</taxon>
        <taxon>Insecta</taxon>
        <taxon>Pterygota</taxon>
        <taxon>Neoptera</taxon>
        <taxon>Paraneoptera</taxon>
        <taxon>Hemiptera</taxon>
        <taxon>Sternorrhyncha</taxon>
        <taxon>Aphidomorpha</taxon>
        <taxon>Aphidoidea</taxon>
        <taxon>Aphididae</taxon>
        <taxon>Lachninae</taxon>
        <taxon>Cinara</taxon>
    </lineage>
</organism>
<proteinExistence type="predicted"/>
<dbReference type="EMBL" id="CABPRJ010001896">
    <property type="protein sequence ID" value="VVC39619.1"/>
    <property type="molecule type" value="Genomic_DNA"/>
</dbReference>
<gene>
    <name evidence="1" type="ORF">CINCED_3A007951</name>
</gene>
<keyword evidence="2" id="KW-1185">Reference proteome</keyword>
<name>A0A5E4N7P1_9HEMI</name>